<dbReference type="AlphaFoldDB" id="K9J1C6"/>
<proteinExistence type="evidence at transcript level"/>
<feature type="compositionally biased region" description="Low complexity" evidence="1">
    <location>
        <begin position="88"/>
        <end position="100"/>
    </location>
</feature>
<evidence type="ECO:0000313" key="2">
    <source>
        <dbReference type="EMBL" id="JAA50581.1"/>
    </source>
</evidence>
<organism evidence="2">
    <name type="scientific">Desmodus rotundus</name>
    <name type="common">Vampire bat</name>
    <dbReference type="NCBI Taxonomy" id="9430"/>
    <lineage>
        <taxon>Eukaryota</taxon>
        <taxon>Metazoa</taxon>
        <taxon>Chordata</taxon>
        <taxon>Craniata</taxon>
        <taxon>Vertebrata</taxon>
        <taxon>Euteleostomi</taxon>
        <taxon>Mammalia</taxon>
        <taxon>Eutheria</taxon>
        <taxon>Laurasiatheria</taxon>
        <taxon>Chiroptera</taxon>
        <taxon>Yangochiroptera</taxon>
        <taxon>Phyllostomidae</taxon>
        <taxon>Desmodontinae</taxon>
        <taxon>Desmodus</taxon>
    </lineage>
</organism>
<feature type="non-terminal residue" evidence="2">
    <location>
        <position position="1"/>
    </location>
</feature>
<sequence length="138" mass="14393">QQEGPEEDAGQQCQGHECSAEAIKALVESKEVKPKTPKGGSCKLSQLDYVAHPTLGNVPVLALPWVSGSADQRPRPKPSPGLQMQPRSGSSSGSVSVSGSQRCPGPCEGCTVEASVCQCEDRRAGVPQGWGPPVVFVQ</sequence>
<protein>
    <submittedName>
        <fullName evidence="2">Putative 60s ribosomal protein</fullName>
    </submittedName>
</protein>
<reference evidence="2" key="1">
    <citation type="submission" date="2012-11" db="EMBL/GenBank/DDBJ databases">
        <title>The Vampirome: Transcriptome and Proteome Analysis of the Submandibular and Accessory Glands of the Vampire Bat and Vector of Human Rabies, Desmodus rotundus.</title>
        <authorList>
            <person name="Francischetti I.M.B."/>
            <person name="Assumpcao T.C.F."/>
            <person name="Ma D."/>
            <person name="Vicente E.C."/>
            <person name="Ribeiro J.M.C."/>
        </authorList>
    </citation>
    <scope>NUCLEOTIDE SEQUENCE</scope>
    <source>
        <tissue evidence="2">Salivary gland</tissue>
    </source>
</reference>
<evidence type="ECO:0000256" key="1">
    <source>
        <dbReference type="SAM" id="MobiDB-lite"/>
    </source>
</evidence>
<feature type="region of interest" description="Disordered" evidence="1">
    <location>
        <begin position="68"/>
        <end position="109"/>
    </location>
</feature>
<keyword evidence="2" id="KW-0687">Ribonucleoprotein</keyword>
<accession>K9J1C6</accession>
<name>K9J1C6_DESRO</name>
<dbReference type="GO" id="GO:0005840">
    <property type="term" value="C:ribosome"/>
    <property type="evidence" value="ECO:0007669"/>
    <property type="project" value="UniProtKB-KW"/>
</dbReference>
<dbReference type="EMBL" id="GABZ01002944">
    <property type="protein sequence ID" value="JAA50581.1"/>
    <property type="molecule type" value="mRNA"/>
</dbReference>
<keyword evidence="2" id="KW-0689">Ribosomal protein</keyword>